<dbReference type="InterPro" id="IPR014711">
    <property type="entry name" value="TopoI_cat_a-hlx-sub_euk"/>
</dbReference>
<dbReference type="EMBL" id="JBHSDR010000006">
    <property type="protein sequence ID" value="MFC4296082.1"/>
    <property type="molecule type" value="Genomic_DNA"/>
</dbReference>
<reference evidence="10" key="1">
    <citation type="journal article" date="2019" name="Int. J. Syst. Evol. Microbiol.">
        <title>The Global Catalogue of Microorganisms (GCM) 10K type strain sequencing project: providing services to taxonomists for standard genome sequencing and annotation.</title>
        <authorList>
            <consortium name="The Broad Institute Genomics Platform"/>
            <consortium name="The Broad Institute Genome Sequencing Center for Infectious Disease"/>
            <person name="Wu L."/>
            <person name="Ma J."/>
        </authorList>
    </citation>
    <scope>NUCLEOTIDE SEQUENCE [LARGE SCALE GENOMIC DNA]</scope>
    <source>
        <strain evidence="10">CGMCC 1.12989</strain>
    </source>
</reference>
<keyword evidence="4" id="KW-0799">Topoisomerase</keyword>
<dbReference type="SUPFAM" id="SSF55869">
    <property type="entry name" value="DNA topoisomerase I domain"/>
    <property type="match status" value="1"/>
</dbReference>
<evidence type="ECO:0000313" key="10">
    <source>
        <dbReference type="Proteomes" id="UP001595828"/>
    </source>
</evidence>
<dbReference type="SUPFAM" id="SSF56349">
    <property type="entry name" value="DNA breaking-rejoining enzymes"/>
    <property type="match status" value="1"/>
</dbReference>
<organism evidence="9 10">
    <name type="scientific">Novosphingobium tardum</name>
    <dbReference type="NCBI Taxonomy" id="1538021"/>
    <lineage>
        <taxon>Bacteria</taxon>
        <taxon>Pseudomonadati</taxon>
        <taxon>Pseudomonadota</taxon>
        <taxon>Alphaproteobacteria</taxon>
        <taxon>Sphingomonadales</taxon>
        <taxon>Sphingomonadaceae</taxon>
        <taxon>Novosphingobium</taxon>
    </lineage>
</organism>
<dbReference type="InterPro" id="IPR011010">
    <property type="entry name" value="DNA_brk_join_enz"/>
</dbReference>
<dbReference type="InterPro" id="IPR013500">
    <property type="entry name" value="TopoI_cat_euk"/>
</dbReference>
<gene>
    <name evidence="9" type="ORF">ACFO0A_13560</name>
</gene>
<evidence type="ECO:0000256" key="5">
    <source>
        <dbReference type="ARBA" id="ARBA00023125"/>
    </source>
</evidence>
<dbReference type="Pfam" id="PF01028">
    <property type="entry name" value="Topoisom_I"/>
    <property type="match status" value="1"/>
</dbReference>
<feature type="domain" description="DNA topoisomerase IB N-terminal" evidence="8">
    <location>
        <begin position="39"/>
        <end position="87"/>
    </location>
</feature>
<accession>A0ABV8RS22</accession>
<evidence type="ECO:0000259" key="8">
    <source>
        <dbReference type="Pfam" id="PF21338"/>
    </source>
</evidence>
<dbReference type="PROSITE" id="PS52038">
    <property type="entry name" value="TOPO_IB_2"/>
    <property type="match status" value="1"/>
</dbReference>
<dbReference type="EC" id="5.6.2.1" evidence="3"/>
<comment type="catalytic activity">
    <reaction evidence="1">
        <text>ATP-independent breakage of single-stranded DNA, followed by passage and rejoining.</text>
        <dbReference type="EC" id="5.6.2.1"/>
    </reaction>
</comment>
<dbReference type="InterPro" id="IPR049331">
    <property type="entry name" value="Top1B_N_bact"/>
</dbReference>
<evidence type="ECO:0000259" key="7">
    <source>
        <dbReference type="Pfam" id="PF01028"/>
    </source>
</evidence>
<dbReference type="InterPro" id="IPR001631">
    <property type="entry name" value="TopoI"/>
</dbReference>
<dbReference type="Gene3D" id="1.10.132.120">
    <property type="match status" value="1"/>
</dbReference>
<dbReference type="Gene3D" id="3.90.15.10">
    <property type="entry name" value="Topoisomerase I, Chain A, domain 3"/>
    <property type="match status" value="1"/>
</dbReference>
<dbReference type="Proteomes" id="UP001595828">
    <property type="component" value="Unassembled WGS sequence"/>
</dbReference>
<keyword evidence="5" id="KW-0238">DNA-binding</keyword>
<evidence type="ECO:0000256" key="4">
    <source>
        <dbReference type="ARBA" id="ARBA00023029"/>
    </source>
</evidence>
<evidence type="ECO:0000256" key="2">
    <source>
        <dbReference type="ARBA" id="ARBA00006645"/>
    </source>
</evidence>
<evidence type="ECO:0000256" key="6">
    <source>
        <dbReference type="ARBA" id="ARBA00023235"/>
    </source>
</evidence>
<evidence type="ECO:0000256" key="1">
    <source>
        <dbReference type="ARBA" id="ARBA00000213"/>
    </source>
</evidence>
<feature type="domain" description="DNA topoisomerase I catalytic core eukaryotic-type" evidence="7">
    <location>
        <begin position="100"/>
        <end position="271"/>
    </location>
</feature>
<proteinExistence type="inferred from homology"/>
<comment type="caution">
    <text evidence="9">The sequence shown here is derived from an EMBL/GenBank/DDBJ whole genome shotgun (WGS) entry which is preliminary data.</text>
</comment>
<comment type="similarity">
    <text evidence="2">Belongs to the type IB topoisomerase family.</text>
</comment>
<sequence length="351" mass="39032">MGTKKNPLAGQPTIRAGATRLIFCDDSLPGITRTKAGRGWAYHDAHGERITDRDEIDRLNRIALPPAYSDAWYCPADNGHILATGIDARGRKQYRYHPDFRSFREGEKFDGCAQFGRLLPLVRKRVADDLRSPRLTRERAIASIVRLLDTGGIRIGNESYAKANKSFGATTLQMRHAAVKGSVLKLRFKAKSGKLREMRITDGSLSRFVKKMQDLPGQHLFQYLDDNGEACPVGSGDVNEYLCETMGERFTAKNFRTWHASALALQLLAEAEGKLPLKALLGEVSDRLGNTPAMARKSYIHPAVLALVDSQIKWRAKLKLPRATRWLTAHERALLALLDKAPSAARIMTAA</sequence>
<protein>
    <recommendedName>
        <fullName evidence="3">DNA topoisomerase</fullName>
        <ecNumber evidence="3">5.6.2.1</ecNumber>
    </recommendedName>
</protein>
<dbReference type="PRINTS" id="PR00416">
    <property type="entry name" value="EUTPISMRASEI"/>
</dbReference>
<keyword evidence="6" id="KW-0413">Isomerase</keyword>
<dbReference type="InterPro" id="IPR035447">
    <property type="entry name" value="DNA_topo_I_N_sf"/>
</dbReference>
<evidence type="ECO:0000256" key="3">
    <source>
        <dbReference type="ARBA" id="ARBA00012891"/>
    </source>
</evidence>
<name>A0ABV8RS22_9SPHN</name>
<dbReference type="RefSeq" id="WP_379539532.1">
    <property type="nucleotide sequence ID" value="NZ_JBHSDR010000006.1"/>
</dbReference>
<keyword evidence="10" id="KW-1185">Reference proteome</keyword>
<dbReference type="Pfam" id="PF21338">
    <property type="entry name" value="Top1B_N_bact"/>
    <property type="match status" value="1"/>
</dbReference>
<dbReference type="Gene3D" id="3.30.66.10">
    <property type="entry name" value="DNA topoisomerase I domain"/>
    <property type="match status" value="1"/>
</dbReference>
<evidence type="ECO:0000313" key="9">
    <source>
        <dbReference type="EMBL" id="MFC4296082.1"/>
    </source>
</evidence>